<feature type="region of interest" description="Disordered" evidence="8">
    <location>
        <begin position="1"/>
        <end position="20"/>
    </location>
</feature>
<evidence type="ECO:0000256" key="7">
    <source>
        <dbReference type="PROSITE-ProRule" id="PRU00283"/>
    </source>
</evidence>
<dbReference type="EMBL" id="JAMZMK010008155">
    <property type="protein sequence ID" value="KAI7741619.1"/>
    <property type="molecule type" value="Genomic_DNA"/>
</dbReference>
<gene>
    <name evidence="10" type="ORF">M8C21_017628</name>
</gene>
<comment type="caution">
    <text evidence="10">The sequence shown here is derived from an EMBL/GenBank/DDBJ whole genome shotgun (WGS) entry which is preliminary data.</text>
</comment>
<dbReference type="PANTHER" id="PTHR37739:SF16">
    <property type="entry name" value="KINESIN-LIKE PROTEIN"/>
    <property type="match status" value="1"/>
</dbReference>
<dbReference type="SUPFAM" id="SSF52540">
    <property type="entry name" value="P-loop containing nucleoside triphosphate hydrolases"/>
    <property type="match status" value="1"/>
</dbReference>
<dbReference type="InterPro" id="IPR036961">
    <property type="entry name" value="Kinesin_motor_dom_sf"/>
</dbReference>
<dbReference type="InterPro" id="IPR019821">
    <property type="entry name" value="Kinesin_motor_CS"/>
</dbReference>
<dbReference type="Pfam" id="PF00225">
    <property type="entry name" value="Kinesin"/>
    <property type="match status" value="1"/>
</dbReference>
<evidence type="ECO:0000256" key="3">
    <source>
        <dbReference type="ARBA" id="ARBA00022840"/>
    </source>
</evidence>
<dbReference type="GO" id="GO:0005524">
    <property type="term" value="F:ATP binding"/>
    <property type="evidence" value="ECO:0007669"/>
    <property type="project" value="UniProtKB-KW"/>
</dbReference>
<evidence type="ECO:0000256" key="6">
    <source>
        <dbReference type="ARBA" id="ARBA00034488"/>
    </source>
</evidence>
<evidence type="ECO:0000313" key="11">
    <source>
        <dbReference type="Proteomes" id="UP001206925"/>
    </source>
</evidence>
<comment type="caution">
    <text evidence="7">Lacks conserved residue(s) required for the propagation of feature annotation.</text>
</comment>
<dbReference type="PRINTS" id="PR00380">
    <property type="entry name" value="KINESINHEAVY"/>
</dbReference>
<reference evidence="10" key="1">
    <citation type="submission" date="2022-06" db="EMBL/GenBank/DDBJ databases">
        <title>Uncovering the hologenomic basis of an extraordinary plant invasion.</title>
        <authorList>
            <person name="Bieker V.C."/>
            <person name="Martin M.D."/>
            <person name="Gilbert T."/>
            <person name="Hodgins K."/>
            <person name="Battlay P."/>
            <person name="Petersen B."/>
            <person name="Wilson J."/>
        </authorList>
    </citation>
    <scope>NUCLEOTIDE SEQUENCE</scope>
    <source>
        <strain evidence="10">AA19_3_7</strain>
        <tissue evidence="10">Leaf</tissue>
    </source>
</reference>
<dbReference type="GO" id="GO:0003777">
    <property type="term" value="F:microtubule motor activity"/>
    <property type="evidence" value="ECO:0007669"/>
    <property type="project" value="InterPro"/>
</dbReference>
<evidence type="ECO:0000256" key="2">
    <source>
        <dbReference type="ARBA" id="ARBA00022741"/>
    </source>
</evidence>
<evidence type="ECO:0000256" key="5">
    <source>
        <dbReference type="ARBA" id="ARBA00023175"/>
    </source>
</evidence>
<dbReference type="Proteomes" id="UP001206925">
    <property type="component" value="Unassembled WGS sequence"/>
</dbReference>
<dbReference type="GO" id="GO:0007018">
    <property type="term" value="P:microtubule-based movement"/>
    <property type="evidence" value="ECO:0007669"/>
    <property type="project" value="InterPro"/>
</dbReference>
<dbReference type="GO" id="GO:0005874">
    <property type="term" value="C:microtubule"/>
    <property type="evidence" value="ECO:0007669"/>
    <property type="project" value="UniProtKB-KW"/>
</dbReference>
<feature type="region of interest" description="Disordered" evidence="8">
    <location>
        <begin position="54"/>
        <end position="80"/>
    </location>
</feature>
<keyword evidence="1" id="KW-0493">Microtubule</keyword>
<evidence type="ECO:0000259" key="9">
    <source>
        <dbReference type="PROSITE" id="PS50067"/>
    </source>
</evidence>
<sequence length="80" mass="8480">GLSNRRTGSTSLNSESSRSHSVFTCVVESSCKSADGLRCFKTSRMNLVDLAGSERQKSTGAAGERLKEAGNINRSLSQLG</sequence>
<organism evidence="10 11">
    <name type="scientific">Ambrosia artemisiifolia</name>
    <name type="common">Common ragweed</name>
    <dbReference type="NCBI Taxonomy" id="4212"/>
    <lineage>
        <taxon>Eukaryota</taxon>
        <taxon>Viridiplantae</taxon>
        <taxon>Streptophyta</taxon>
        <taxon>Embryophyta</taxon>
        <taxon>Tracheophyta</taxon>
        <taxon>Spermatophyta</taxon>
        <taxon>Magnoliopsida</taxon>
        <taxon>eudicotyledons</taxon>
        <taxon>Gunneridae</taxon>
        <taxon>Pentapetalae</taxon>
        <taxon>asterids</taxon>
        <taxon>campanulids</taxon>
        <taxon>Asterales</taxon>
        <taxon>Asteraceae</taxon>
        <taxon>Asteroideae</taxon>
        <taxon>Heliantheae alliance</taxon>
        <taxon>Heliantheae</taxon>
        <taxon>Ambrosia</taxon>
    </lineage>
</organism>
<protein>
    <recommendedName>
        <fullName evidence="9">Kinesin motor domain-containing protein</fullName>
    </recommendedName>
</protein>
<dbReference type="InterPro" id="IPR001752">
    <property type="entry name" value="Kinesin_motor_dom"/>
</dbReference>
<keyword evidence="4" id="KW-0175">Coiled coil</keyword>
<keyword evidence="2" id="KW-0547">Nucleotide-binding</keyword>
<keyword evidence="5" id="KW-0505">Motor protein</keyword>
<dbReference type="InterPro" id="IPR027417">
    <property type="entry name" value="P-loop_NTPase"/>
</dbReference>
<dbReference type="PANTHER" id="PTHR37739">
    <property type="entry name" value="KINESIN-LIKE PROTEIN KIN-12D"/>
    <property type="match status" value="1"/>
</dbReference>
<comment type="similarity">
    <text evidence="6">Belongs to the TRAFAC class myosin-kinesin ATPase superfamily. Kinesin family. KIN-12 subfamily.</text>
</comment>
<keyword evidence="3" id="KW-0067">ATP-binding</keyword>
<accession>A0AAD5CJF0</accession>
<evidence type="ECO:0000256" key="1">
    <source>
        <dbReference type="ARBA" id="ARBA00022701"/>
    </source>
</evidence>
<evidence type="ECO:0000256" key="8">
    <source>
        <dbReference type="SAM" id="MobiDB-lite"/>
    </source>
</evidence>
<dbReference type="Gene3D" id="3.40.850.10">
    <property type="entry name" value="Kinesin motor domain"/>
    <property type="match status" value="1"/>
</dbReference>
<dbReference type="InterPro" id="IPR044986">
    <property type="entry name" value="KIF15/KIN-12"/>
</dbReference>
<dbReference type="PROSITE" id="PS50067">
    <property type="entry name" value="KINESIN_MOTOR_2"/>
    <property type="match status" value="1"/>
</dbReference>
<keyword evidence="11" id="KW-1185">Reference proteome</keyword>
<feature type="non-terminal residue" evidence="10">
    <location>
        <position position="1"/>
    </location>
</feature>
<proteinExistence type="inferred from homology"/>
<feature type="domain" description="Kinesin motor" evidence="9">
    <location>
        <begin position="1"/>
        <end position="80"/>
    </location>
</feature>
<evidence type="ECO:0000256" key="4">
    <source>
        <dbReference type="ARBA" id="ARBA00023054"/>
    </source>
</evidence>
<name>A0AAD5CJF0_AMBAR</name>
<dbReference type="PROSITE" id="PS00411">
    <property type="entry name" value="KINESIN_MOTOR_1"/>
    <property type="match status" value="1"/>
</dbReference>
<dbReference type="GO" id="GO:0008017">
    <property type="term" value="F:microtubule binding"/>
    <property type="evidence" value="ECO:0007669"/>
    <property type="project" value="InterPro"/>
</dbReference>
<dbReference type="AlphaFoldDB" id="A0AAD5CJF0"/>
<evidence type="ECO:0000313" key="10">
    <source>
        <dbReference type="EMBL" id="KAI7741619.1"/>
    </source>
</evidence>